<dbReference type="Proteomes" id="UP000821845">
    <property type="component" value="Chromosome 9"/>
</dbReference>
<protein>
    <submittedName>
        <fullName evidence="1">Uncharacterized protein</fullName>
    </submittedName>
</protein>
<organism evidence="1 2">
    <name type="scientific">Hyalomma asiaticum</name>
    <name type="common">Tick</name>
    <dbReference type="NCBI Taxonomy" id="266040"/>
    <lineage>
        <taxon>Eukaryota</taxon>
        <taxon>Metazoa</taxon>
        <taxon>Ecdysozoa</taxon>
        <taxon>Arthropoda</taxon>
        <taxon>Chelicerata</taxon>
        <taxon>Arachnida</taxon>
        <taxon>Acari</taxon>
        <taxon>Parasitiformes</taxon>
        <taxon>Ixodida</taxon>
        <taxon>Ixodoidea</taxon>
        <taxon>Ixodidae</taxon>
        <taxon>Hyalomminae</taxon>
        <taxon>Hyalomma</taxon>
    </lineage>
</organism>
<sequence length="106" mass="11267">MAVCTVIATGRVGAALSIGIDGTLEHFHRSAPLFLGALSLVAAQVALVDLPETKYSRLPNTLYDLEANVVKQVVLDILQQNSSPHNTAPQNTSIPDRKCQTTTTAP</sequence>
<reference evidence="1" key="1">
    <citation type="submission" date="2020-05" db="EMBL/GenBank/DDBJ databases">
        <title>Large-scale comparative analyses of tick genomes elucidate their genetic diversity and vector capacities.</title>
        <authorList>
            <person name="Jia N."/>
            <person name="Wang J."/>
            <person name="Shi W."/>
            <person name="Du L."/>
            <person name="Sun Y."/>
            <person name="Zhan W."/>
            <person name="Jiang J."/>
            <person name="Wang Q."/>
            <person name="Zhang B."/>
            <person name="Ji P."/>
            <person name="Sakyi L.B."/>
            <person name="Cui X."/>
            <person name="Yuan T."/>
            <person name="Jiang B."/>
            <person name="Yang W."/>
            <person name="Lam T.T.-Y."/>
            <person name="Chang Q."/>
            <person name="Ding S."/>
            <person name="Wang X."/>
            <person name="Zhu J."/>
            <person name="Ruan X."/>
            <person name="Zhao L."/>
            <person name="Wei J."/>
            <person name="Que T."/>
            <person name="Du C."/>
            <person name="Cheng J."/>
            <person name="Dai P."/>
            <person name="Han X."/>
            <person name="Huang E."/>
            <person name="Gao Y."/>
            <person name="Liu J."/>
            <person name="Shao H."/>
            <person name="Ye R."/>
            <person name="Li L."/>
            <person name="Wei W."/>
            <person name="Wang X."/>
            <person name="Wang C."/>
            <person name="Yang T."/>
            <person name="Huo Q."/>
            <person name="Li W."/>
            <person name="Guo W."/>
            <person name="Chen H."/>
            <person name="Zhou L."/>
            <person name="Ni X."/>
            <person name="Tian J."/>
            <person name="Zhou Y."/>
            <person name="Sheng Y."/>
            <person name="Liu T."/>
            <person name="Pan Y."/>
            <person name="Xia L."/>
            <person name="Li J."/>
            <person name="Zhao F."/>
            <person name="Cao W."/>
        </authorList>
    </citation>
    <scope>NUCLEOTIDE SEQUENCE</scope>
    <source>
        <strain evidence="1">Hyas-2018</strain>
    </source>
</reference>
<evidence type="ECO:0000313" key="2">
    <source>
        <dbReference type="Proteomes" id="UP000821845"/>
    </source>
</evidence>
<evidence type="ECO:0000313" key="1">
    <source>
        <dbReference type="EMBL" id="KAH6922408.1"/>
    </source>
</evidence>
<name>A0ACB7RIN4_HYAAI</name>
<gene>
    <name evidence="1" type="ORF">HPB50_013521</name>
</gene>
<dbReference type="EMBL" id="CM023489">
    <property type="protein sequence ID" value="KAH6922408.1"/>
    <property type="molecule type" value="Genomic_DNA"/>
</dbReference>
<proteinExistence type="predicted"/>
<keyword evidence="2" id="KW-1185">Reference proteome</keyword>
<comment type="caution">
    <text evidence="1">The sequence shown here is derived from an EMBL/GenBank/DDBJ whole genome shotgun (WGS) entry which is preliminary data.</text>
</comment>
<accession>A0ACB7RIN4</accession>